<dbReference type="HAMAP" id="MF_04136">
    <property type="entry name" value="SAR_ENDOLYSIN"/>
    <property type="match status" value="1"/>
</dbReference>
<comment type="caution">
    <text evidence="8">The sequence shown here is derived from an EMBL/GenBank/DDBJ whole genome shotgun (WGS) entry which is preliminary data.</text>
</comment>
<name>A0A7V7FY51_9GAMM</name>
<evidence type="ECO:0000256" key="5">
    <source>
        <dbReference type="ARBA" id="ARBA00023295"/>
    </source>
</evidence>
<keyword evidence="7" id="KW-1133">Transmembrane helix</keyword>
<evidence type="ECO:0000256" key="2">
    <source>
        <dbReference type="ARBA" id="ARBA00022529"/>
    </source>
</evidence>
<dbReference type="GO" id="GO:0016998">
    <property type="term" value="P:cell wall macromolecule catabolic process"/>
    <property type="evidence" value="ECO:0007669"/>
    <property type="project" value="InterPro"/>
</dbReference>
<dbReference type="GO" id="GO:0009253">
    <property type="term" value="P:peptidoglycan catabolic process"/>
    <property type="evidence" value="ECO:0007669"/>
    <property type="project" value="InterPro"/>
</dbReference>
<dbReference type="PANTHER" id="PTHR38107:SF3">
    <property type="entry name" value="LYSOZYME RRRD-RELATED"/>
    <property type="match status" value="1"/>
</dbReference>
<evidence type="ECO:0000313" key="9">
    <source>
        <dbReference type="Proteomes" id="UP000486760"/>
    </source>
</evidence>
<dbReference type="SUPFAM" id="SSF53955">
    <property type="entry name" value="Lysozyme-like"/>
    <property type="match status" value="1"/>
</dbReference>
<accession>A0A7V7FY51</accession>
<evidence type="ECO:0000313" key="8">
    <source>
        <dbReference type="EMBL" id="KAA0011200.1"/>
    </source>
</evidence>
<dbReference type="Gene3D" id="1.10.530.40">
    <property type="match status" value="1"/>
</dbReference>
<comment type="catalytic activity">
    <reaction evidence="1 6">
        <text>Hydrolysis of (1-&gt;4)-beta-linkages between N-acetylmuramic acid and N-acetyl-D-glucosamine residues in a peptidoglycan and between N-acetyl-D-glucosamine residues in chitodextrins.</text>
        <dbReference type="EC" id="3.2.1.17"/>
    </reaction>
</comment>
<dbReference type="InterPro" id="IPR023347">
    <property type="entry name" value="Lysozyme_dom_sf"/>
</dbReference>
<keyword evidence="3 6" id="KW-0081">Bacteriolytic enzyme</keyword>
<dbReference type="EMBL" id="VTPY01000005">
    <property type="protein sequence ID" value="KAA0011200.1"/>
    <property type="molecule type" value="Genomic_DNA"/>
</dbReference>
<dbReference type="GO" id="GO:0003796">
    <property type="term" value="F:lysozyme activity"/>
    <property type="evidence" value="ECO:0007669"/>
    <property type="project" value="UniProtKB-EC"/>
</dbReference>
<dbReference type="InterPro" id="IPR051018">
    <property type="entry name" value="Bacteriophage_GH24"/>
</dbReference>
<protein>
    <recommendedName>
        <fullName evidence="6">Lysozyme</fullName>
        <ecNumber evidence="6">3.2.1.17</ecNumber>
    </recommendedName>
</protein>
<dbReference type="Proteomes" id="UP000486760">
    <property type="component" value="Unassembled WGS sequence"/>
</dbReference>
<dbReference type="RefSeq" id="WP_149328942.1">
    <property type="nucleotide sequence ID" value="NZ_VTPY01000005.1"/>
</dbReference>
<dbReference type="InterPro" id="IPR023346">
    <property type="entry name" value="Lysozyme-like_dom_sf"/>
</dbReference>
<dbReference type="GO" id="GO:0031640">
    <property type="term" value="P:killing of cells of another organism"/>
    <property type="evidence" value="ECO:0007669"/>
    <property type="project" value="UniProtKB-KW"/>
</dbReference>
<dbReference type="PANTHER" id="PTHR38107">
    <property type="match status" value="1"/>
</dbReference>
<dbReference type="EC" id="3.2.1.17" evidence="6"/>
<comment type="similarity">
    <text evidence="6">Belongs to the glycosyl hydrolase 24 family.</text>
</comment>
<keyword evidence="4 6" id="KW-0378">Hydrolase</keyword>
<dbReference type="CDD" id="cd16900">
    <property type="entry name" value="endolysin_R21-like"/>
    <property type="match status" value="1"/>
</dbReference>
<dbReference type="InterPro" id="IPR043688">
    <property type="entry name" value="SAR_endolysin-like"/>
</dbReference>
<reference evidence="8 9" key="1">
    <citation type="submission" date="2019-08" db="EMBL/GenBank/DDBJ databases">
        <title>Bioinformatics analysis of the strain L3 and L5.</title>
        <authorList>
            <person name="Li X."/>
        </authorList>
    </citation>
    <scope>NUCLEOTIDE SEQUENCE [LARGE SCALE GENOMIC DNA]</scope>
    <source>
        <strain evidence="8 9">L5</strain>
    </source>
</reference>
<evidence type="ECO:0000256" key="4">
    <source>
        <dbReference type="ARBA" id="ARBA00022801"/>
    </source>
</evidence>
<dbReference type="InterPro" id="IPR034690">
    <property type="entry name" value="Endolysin_T4_type"/>
</dbReference>
<dbReference type="GO" id="GO:0042742">
    <property type="term" value="P:defense response to bacterium"/>
    <property type="evidence" value="ECO:0007669"/>
    <property type="project" value="UniProtKB-KW"/>
</dbReference>
<gene>
    <name evidence="8" type="ORF">F0A17_13830</name>
</gene>
<keyword evidence="7" id="KW-0472">Membrane</keyword>
<sequence length="167" mass="17879">MSLKQRFIIGSAAGALGIATAVVSYYEGYRPSAYLDPVGIPTICYGHTATATLGQTLTREECDSLLANDLGDAFKALDRRATLELAPQTRAALASFVYNVGETQFASSTLLRKLNAGDVRGACHELSRWVYAGGRKLTGLVRRRATELELCLAGLDEPATVAQRGQP</sequence>
<keyword evidence="7" id="KW-0812">Transmembrane</keyword>
<evidence type="ECO:0000256" key="7">
    <source>
        <dbReference type="SAM" id="Phobius"/>
    </source>
</evidence>
<dbReference type="InterPro" id="IPR002196">
    <property type="entry name" value="Glyco_hydro_24"/>
</dbReference>
<dbReference type="AlphaFoldDB" id="A0A7V7FY51"/>
<keyword evidence="9" id="KW-1185">Reference proteome</keyword>
<proteinExistence type="inferred from homology"/>
<organism evidence="8 9">
    <name type="scientific">Billgrantia pellis</name>
    <dbReference type="NCBI Taxonomy" id="2606936"/>
    <lineage>
        <taxon>Bacteria</taxon>
        <taxon>Pseudomonadati</taxon>
        <taxon>Pseudomonadota</taxon>
        <taxon>Gammaproteobacteria</taxon>
        <taxon>Oceanospirillales</taxon>
        <taxon>Halomonadaceae</taxon>
        <taxon>Billgrantia</taxon>
    </lineage>
</organism>
<feature type="transmembrane region" description="Helical" evidence="7">
    <location>
        <begin position="7"/>
        <end position="26"/>
    </location>
</feature>
<dbReference type="HAMAP" id="MF_04110">
    <property type="entry name" value="ENDOLYSIN_T4"/>
    <property type="match status" value="1"/>
</dbReference>
<keyword evidence="2 6" id="KW-0929">Antimicrobial</keyword>
<dbReference type="Pfam" id="PF00959">
    <property type="entry name" value="Phage_lysozyme"/>
    <property type="match status" value="1"/>
</dbReference>
<keyword evidence="5 6" id="KW-0326">Glycosidase</keyword>
<evidence type="ECO:0000256" key="3">
    <source>
        <dbReference type="ARBA" id="ARBA00022638"/>
    </source>
</evidence>
<evidence type="ECO:0000256" key="1">
    <source>
        <dbReference type="ARBA" id="ARBA00000632"/>
    </source>
</evidence>
<evidence type="ECO:0000256" key="6">
    <source>
        <dbReference type="RuleBase" id="RU003788"/>
    </source>
</evidence>